<comment type="caution">
    <text evidence="5">The sequence shown here is derived from an EMBL/GenBank/DDBJ whole genome shotgun (WGS) entry which is preliminary data.</text>
</comment>
<dbReference type="Gene3D" id="3.90.220.20">
    <property type="entry name" value="DNA methylase specificity domains"/>
    <property type="match status" value="2"/>
</dbReference>
<organism evidence="5 6">
    <name type="scientific">Bacteroides gallinaceum</name>
    <dbReference type="NCBI Taxonomy" id="1462571"/>
    <lineage>
        <taxon>Bacteria</taxon>
        <taxon>Pseudomonadati</taxon>
        <taxon>Bacteroidota</taxon>
        <taxon>Bacteroidia</taxon>
        <taxon>Bacteroidales</taxon>
        <taxon>Bacteroidaceae</taxon>
        <taxon>Bacteroides</taxon>
    </lineage>
</organism>
<sequence length="421" mass="47013">MAREYKDSGIEWIGRIPKDWKVKPHKRLMKKIKNLCSEYNGEDIISLTMNGVIVRDLTAGGKMPTSFDGYQYVYPGNLLMCLFDIDVTPRCVGLIKNVGLTSPAYSQFALFNGAYGPYYNYLLRYMDDEKCILHLSKNLRSSLTEDDFGQIPTIQPPLDEQRAIASYLDRKCAEIDSLVELQEQMIAQLTDYKQSVITEAVTKGLNPEAELVPSGIDWIGDIPKGWRVNKVNRLFGIIGSGTTPNSSDDDAFVGSINWLQSGDINGSIITNACKKISNETLDKYSVLSVYKAPFIIVAMYGASVGNISISHIDACVNQACCVLSDSKIDFTYAFYAIKSAQRYLIFRAVGGGQPNISQYTLRQLCIPEPPLAEQQSIASYLDTKCHEIDSLIELKRQKIETLKDYKKSVIFEAVTGKTNID</sequence>
<reference evidence="5" key="1">
    <citation type="submission" date="2023-06" db="EMBL/GenBank/DDBJ databases">
        <authorList>
            <person name="Zeman M."/>
            <person name="Kubasova T."/>
            <person name="Jahodarova E."/>
            <person name="Nykrynova M."/>
            <person name="Rychlik I."/>
        </authorList>
    </citation>
    <scope>NUCLEOTIDE SEQUENCE</scope>
    <source>
        <strain evidence="5">84_SSukc20</strain>
    </source>
</reference>
<evidence type="ECO:0000256" key="2">
    <source>
        <dbReference type="ARBA" id="ARBA00022747"/>
    </source>
</evidence>
<accession>A0ABT7X5X7</accession>
<dbReference type="PANTHER" id="PTHR43140">
    <property type="entry name" value="TYPE-1 RESTRICTION ENZYME ECOKI SPECIFICITY PROTEIN"/>
    <property type="match status" value="1"/>
</dbReference>
<evidence type="ECO:0000256" key="1">
    <source>
        <dbReference type="ARBA" id="ARBA00010923"/>
    </source>
</evidence>
<keyword evidence="5" id="KW-0255">Endonuclease</keyword>
<dbReference type="PANTHER" id="PTHR43140:SF1">
    <property type="entry name" value="TYPE I RESTRICTION ENZYME ECOKI SPECIFICITY SUBUNIT"/>
    <property type="match status" value="1"/>
</dbReference>
<evidence type="ECO:0000313" key="6">
    <source>
        <dbReference type="Proteomes" id="UP001167871"/>
    </source>
</evidence>
<evidence type="ECO:0000256" key="3">
    <source>
        <dbReference type="ARBA" id="ARBA00023125"/>
    </source>
</evidence>
<evidence type="ECO:0000313" key="5">
    <source>
        <dbReference type="EMBL" id="MDN0049440.1"/>
    </source>
</evidence>
<dbReference type="GO" id="GO:0004519">
    <property type="term" value="F:endonuclease activity"/>
    <property type="evidence" value="ECO:0007669"/>
    <property type="project" value="UniProtKB-KW"/>
</dbReference>
<keyword evidence="3" id="KW-0238">DNA-binding</keyword>
<dbReference type="Pfam" id="PF01420">
    <property type="entry name" value="Methylase_S"/>
    <property type="match status" value="1"/>
</dbReference>
<proteinExistence type="inferred from homology"/>
<dbReference type="RefSeq" id="WP_301639735.1">
    <property type="nucleotide sequence ID" value="NZ_JAUEII010000016.1"/>
</dbReference>
<dbReference type="InterPro" id="IPR000055">
    <property type="entry name" value="Restrct_endonuc_typeI_TRD"/>
</dbReference>
<dbReference type="EMBL" id="JAUEII010000016">
    <property type="protein sequence ID" value="MDN0049440.1"/>
    <property type="molecule type" value="Genomic_DNA"/>
</dbReference>
<dbReference type="Gene3D" id="1.10.287.1120">
    <property type="entry name" value="Bipartite methylase S protein"/>
    <property type="match status" value="1"/>
</dbReference>
<dbReference type="InterPro" id="IPR051212">
    <property type="entry name" value="Type-I_RE_S_subunit"/>
</dbReference>
<keyword evidence="5" id="KW-0378">Hydrolase</keyword>
<dbReference type="CDD" id="cd17280">
    <property type="entry name" value="RMtype1_S_MspEN3ORF6650P_TRD2-CR2_like"/>
    <property type="match status" value="1"/>
</dbReference>
<evidence type="ECO:0000259" key="4">
    <source>
        <dbReference type="Pfam" id="PF01420"/>
    </source>
</evidence>
<name>A0ABT7X5X7_9BACE</name>
<dbReference type="GO" id="GO:0016787">
    <property type="term" value="F:hydrolase activity"/>
    <property type="evidence" value="ECO:0007669"/>
    <property type="project" value="UniProtKB-KW"/>
</dbReference>
<dbReference type="SUPFAM" id="SSF116734">
    <property type="entry name" value="DNA methylase specificity domain"/>
    <property type="match status" value="2"/>
</dbReference>
<protein>
    <submittedName>
        <fullName evidence="5">Restriction endonuclease subunit S</fullName>
        <ecNumber evidence="5">3.1.21.-</ecNumber>
    </submittedName>
</protein>
<keyword evidence="2" id="KW-0680">Restriction system</keyword>
<comment type="similarity">
    <text evidence="1">Belongs to the type-I restriction system S methylase family.</text>
</comment>
<feature type="domain" description="Type I restriction modification DNA specificity" evidence="4">
    <location>
        <begin position="223"/>
        <end position="403"/>
    </location>
</feature>
<dbReference type="Proteomes" id="UP001167871">
    <property type="component" value="Unassembled WGS sequence"/>
</dbReference>
<dbReference type="InterPro" id="IPR044946">
    <property type="entry name" value="Restrct_endonuc_typeI_TRD_sf"/>
</dbReference>
<reference evidence="5" key="2">
    <citation type="submission" date="2024-05" db="EMBL/GenBank/DDBJ databases">
        <title>Identification and characterization of horizontal gene transfer across gut microbiota members of farm animals based on homology search.</title>
        <authorList>
            <person name="Schwarzerova J."/>
            <person name="Nykrynova M."/>
            <person name="Jureckova K."/>
            <person name="Cejkova D."/>
            <person name="Rychlik I."/>
        </authorList>
    </citation>
    <scope>NUCLEOTIDE SEQUENCE</scope>
    <source>
        <strain evidence="5">84_SSukc20</strain>
    </source>
</reference>
<keyword evidence="6" id="KW-1185">Reference proteome</keyword>
<dbReference type="EC" id="3.1.21.-" evidence="5"/>
<keyword evidence="5" id="KW-0540">Nuclease</keyword>
<gene>
    <name evidence="5" type="ORF">QVO10_08580</name>
</gene>